<organism evidence="7 8">
    <name type="scientific">Luteolibacter soli</name>
    <dbReference type="NCBI Taxonomy" id="3135280"/>
    <lineage>
        <taxon>Bacteria</taxon>
        <taxon>Pseudomonadati</taxon>
        <taxon>Verrucomicrobiota</taxon>
        <taxon>Verrucomicrobiia</taxon>
        <taxon>Verrucomicrobiales</taxon>
        <taxon>Verrucomicrobiaceae</taxon>
        <taxon>Luteolibacter</taxon>
    </lineage>
</organism>
<evidence type="ECO:0000313" key="8">
    <source>
        <dbReference type="Proteomes" id="UP001371305"/>
    </source>
</evidence>
<evidence type="ECO:0000256" key="1">
    <source>
        <dbReference type="ARBA" id="ARBA00004167"/>
    </source>
</evidence>
<name>A0ABU9AR19_9BACT</name>
<keyword evidence="5 6" id="KW-0472">Membrane</keyword>
<keyword evidence="4 6" id="KW-1133">Transmembrane helix</keyword>
<evidence type="ECO:0000256" key="4">
    <source>
        <dbReference type="ARBA" id="ARBA00022989"/>
    </source>
</evidence>
<gene>
    <name evidence="7" type="ORF">WKV53_03900</name>
</gene>
<feature type="transmembrane region" description="Helical" evidence="6">
    <location>
        <begin position="12"/>
        <end position="34"/>
    </location>
</feature>
<dbReference type="InterPro" id="IPR045584">
    <property type="entry name" value="Pilin-like"/>
</dbReference>
<dbReference type="NCBIfam" id="TIGR02532">
    <property type="entry name" value="IV_pilin_GFxxxE"/>
    <property type="match status" value="1"/>
</dbReference>
<reference evidence="7 8" key="1">
    <citation type="submission" date="2024-04" db="EMBL/GenBank/DDBJ databases">
        <title>Luteolibacter sp. isolated from soil.</title>
        <authorList>
            <person name="An J."/>
        </authorList>
    </citation>
    <scope>NUCLEOTIDE SEQUENCE [LARGE SCALE GENOMIC DNA]</scope>
    <source>
        <strain evidence="7 8">Y139</strain>
    </source>
</reference>
<keyword evidence="2" id="KW-0488">Methylation</keyword>
<proteinExistence type="predicted"/>
<evidence type="ECO:0000256" key="6">
    <source>
        <dbReference type="SAM" id="Phobius"/>
    </source>
</evidence>
<accession>A0ABU9AR19</accession>
<dbReference type="SUPFAM" id="SSF54523">
    <property type="entry name" value="Pili subunits"/>
    <property type="match status" value="1"/>
</dbReference>
<dbReference type="RefSeq" id="WP_341403040.1">
    <property type="nucleotide sequence ID" value="NZ_JBBUKT010000001.1"/>
</dbReference>
<comment type="subcellular location">
    <subcellularLocation>
        <location evidence="1">Membrane</location>
        <topology evidence="1">Single-pass membrane protein</topology>
    </subcellularLocation>
</comment>
<evidence type="ECO:0000256" key="3">
    <source>
        <dbReference type="ARBA" id="ARBA00022692"/>
    </source>
</evidence>
<evidence type="ECO:0000313" key="7">
    <source>
        <dbReference type="EMBL" id="MEK7949621.1"/>
    </source>
</evidence>
<dbReference type="EMBL" id="JBBUKT010000001">
    <property type="protein sequence ID" value="MEK7949621.1"/>
    <property type="molecule type" value="Genomic_DNA"/>
</dbReference>
<dbReference type="PRINTS" id="PR00813">
    <property type="entry name" value="BCTERIALGSPG"/>
</dbReference>
<dbReference type="Proteomes" id="UP001371305">
    <property type="component" value="Unassembled WGS sequence"/>
</dbReference>
<dbReference type="PANTHER" id="PTHR30093">
    <property type="entry name" value="GENERAL SECRETION PATHWAY PROTEIN G"/>
    <property type="match status" value="1"/>
</dbReference>
<dbReference type="InterPro" id="IPR000983">
    <property type="entry name" value="Bac_GSPG_pilin"/>
</dbReference>
<evidence type="ECO:0000256" key="2">
    <source>
        <dbReference type="ARBA" id="ARBA00022481"/>
    </source>
</evidence>
<protein>
    <submittedName>
        <fullName evidence="7">Type II secretion system protein</fullName>
    </submittedName>
</protein>
<evidence type="ECO:0000256" key="5">
    <source>
        <dbReference type="ARBA" id="ARBA00023136"/>
    </source>
</evidence>
<keyword evidence="3 6" id="KW-0812">Transmembrane</keyword>
<keyword evidence="8" id="KW-1185">Reference proteome</keyword>
<sequence>MKLFPHHRCPGFTLTEVLIVLAIIVALAGIAVPVGRSVMARSRTATCLSNLRQIGTGLETYLQDHAQTMPEIAAGRKGKNEDTPVLETELASYLSNPESFHCPADGKCFAASGCSYIWNSSQSGRNRLKLAFFGKEGDDRRIPLVTDKEAWHPGESGVNFLYADLSASSRVDFGVNR</sequence>
<dbReference type="PANTHER" id="PTHR30093:SF44">
    <property type="entry name" value="TYPE II SECRETION SYSTEM CORE PROTEIN G"/>
    <property type="match status" value="1"/>
</dbReference>
<dbReference type="Gene3D" id="3.30.700.10">
    <property type="entry name" value="Glycoprotein, Type 4 Pilin"/>
    <property type="match status" value="1"/>
</dbReference>
<dbReference type="Pfam" id="PF07963">
    <property type="entry name" value="N_methyl"/>
    <property type="match status" value="1"/>
</dbReference>
<dbReference type="InterPro" id="IPR012902">
    <property type="entry name" value="N_methyl_site"/>
</dbReference>
<comment type="caution">
    <text evidence="7">The sequence shown here is derived from an EMBL/GenBank/DDBJ whole genome shotgun (WGS) entry which is preliminary data.</text>
</comment>